<dbReference type="AlphaFoldDB" id="A0A7M5XJF7"/>
<sequence>QIADRLMKRQKDPFKHILTYKMSQDHLELLLSCIRGKNGFCKNPEVRMFKSSVQRILQRNSIVGSKFSNCTNFQDEGYGSFFSLKWSKRNSPVNDSTPENEEDLFADVDKDLVAAVEFS</sequence>
<evidence type="ECO:0000259" key="1">
    <source>
        <dbReference type="Pfam" id="PF21789"/>
    </source>
</evidence>
<name>A0A7M5XJF7_9CNID</name>
<dbReference type="EnsemblMetazoa" id="CLYHEMT024008.1">
    <property type="protein sequence ID" value="CLYHEMP024008.1"/>
    <property type="gene ID" value="CLYHEMG024008"/>
</dbReference>
<dbReference type="Pfam" id="PF21789">
    <property type="entry name" value="TNP-like_RNaseH_C"/>
    <property type="match status" value="1"/>
</dbReference>
<keyword evidence="3" id="KW-1185">Reference proteome</keyword>
<proteinExistence type="predicted"/>
<evidence type="ECO:0000313" key="2">
    <source>
        <dbReference type="EnsemblMetazoa" id="CLYHEMP024008.1"/>
    </source>
</evidence>
<dbReference type="InterPro" id="IPR048367">
    <property type="entry name" value="TNP-like_RNaseH_C"/>
</dbReference>
<protein>
    <recommendedName>
        <fullName evidence="1">Transposable element P transposase-like RNase H C-terminal domain-containing protein</fullName>
    </recommendedName>
</protein>
<accession>A0A7M5XJF7</accession>
<dbReference type="Proteomes" id="UP000594262">
    <property type="component" value="Unplaced"/>
</dbReference>
<evidence type="ECO:0000313" key="3">
    <source>
        <dbReference type="Proteomes" id="UP000594262"/>
    </source>
</evidence>
<dbReference type="OrthoDB" id="7615032at2759"/>
<reference evidence="2" key="1">
    <citation type="submission" date="2021-01" db="UniProtKB">
        <authorList>
            <consortium name="EnsemblMetazoa"/>
        </authorList>
    </citation>
    <scope>IDENTIFICATION</scope>
</reference>
<organism evidence="2 3">
    <name type="scientific">Clytia hemisphaerica</name>
    <dbReference type="NCBI Taxonomy" id="252671"/>
    <lineage>
        <taxon>Eukaryota</taxon>
        <taxon>Metazoa</taxon>
        <taxon>Cnidaria</taxon>
        <taxon>Hydrozoa</taxon>
        <taxon>Hydroidolina</taxon>
        <taxon>Leptothecata</taxon>
        <taxon>Obeliida</taxon>
        <taxon>Clytiidae</taxon>
        <taxon>Clytia</taxon>
    </lineage>
</organism>
<feature type="domain" description="Transposable element P transposase-like RNase H C-terminal" evidence="1">
    <location>
        <begin position="20"/>
        <end position="51"/>
    </location>
</feature>